<comment type="caution">
    <text evidence="1">The sequence shown here is derived from an EMBL/GenBank/DDBJ whole genome shotgun (WGS) entry which is preliminary data.</text>
</comment>
<reference evidence="1 2" key="1">
    <citation type="submission" date="2015-02" db="EMBL/GenBank/DDBJ databases">
        <title>Nostoc linckia genome annotation.</title>
        <authorList>
            <person name="Zhou Z."/>
        </authorList>
    </citation>
    <scope>NUCLEOTIDE SEQUENCE [LARGE SCALE GENOMIC DNA]</scope>
    <source>
        <strain evidence="2">z8</strain>
    </source>
</reference>
<dbReference type="Proteomes" id="UP000222310">
    <property type="component" value="Unassembled WGS sequence"/>
</dbReference>
<evidence type="ECO:0000313" key="1">
    <source>
        <dbReference type="EMBL" id="PHJ98790.1"/>
    </source>
</evidence>
<dbReference type="Gene3D" id="3.80.10.10">
    <property type="entry name" value="Ribonuclease Inhibitor"/>
    <property type="match status" value="1"/>
</dbReference>
<evidence type="ECO:0000313" key="2">
    <source>
        <dbReference type="Proteomes" id="UP000222310"/>
    </source>
</evidence>
<evidence type="ECO:0008006" key="3">
    <source>
        <dbReference type="Google" id="ProtNLM"/>
    </source>
</evidence>
<proteinExistence type="predicted"/>
<dbReference type="SUPFAM" id="SSF52047">
    <property type="entry name" value="RNI-like"/>
    <property type="match status" value="1"/>
</dbReference>
<sequence length="323" mass="37117">MEVLMSESISQLFLNLENWKFQQFNPQVGISNPENHAYAIQIQPENRSKNINLESFYNLLEDPQSSKIQALICQIEYENYWNNNNICFGIVLEALCDAYEKLPNLQALFIGDAEQHEYRKSKLAIFDIRPILEAFPNLQLLKVRGQFYEYLLECETLIHKNLKTLIIETADIDDRNFSQICALELPNLECLELWLGRQLRNETFIIDNLIPIFFGESFPNLAYLGLRSSEFSDLLAENIVRSPMIERLLVLDLSMGNLSDYGANALLNCPAINQLHTLNISNNCVSEGMVQRLLQLNCQVIADEQQDEIEGGCSVSRYCALYE</sequence>
<dbReference type="InterPro" id="IPR032675">
    <property type="entry name" value="LRR_dom_sf"/>
</dbReference>
<accession>A0A9Q5Z829</accession>
<dbReference type="EMBL" id="LAHD01000095">
    <property type="protein sequence ID" value="PHJ98790.1"/>
    <property type="molecule type" value="Genomic_DNA"/>
</dbReference>
<organism evidence="1 2">
    <name type="scientific">Nostoc linckia z8</name>
    <dbReference type="NCBI Taxonomy" id="1628746"/>
    <lineage>
        <taxon>Bacteria</taxon>
        <taxon>Bacillati</taxon>
        <taxon>Cyanobacteriota</taxon>
        <taxon>Cyanophyceae</taxon>
        <taxon>Nostocales</taxon>
        <taxon>Nostocaceae</taxon>
        <taxon>Nostoc</taxon>
    </lineage>
</organism>
<gene>
    <name evidence="1" type="ORF">VF08_26405</name>
</gene>
<dbReference type="AlphaFoldDB" id="A0A9Q5Z829"/>
<name>A0A9Q5Z829_NOSLI</name>
<protein>
    <recommendedName>
        <fullName evidence="3">Leucine-rich repeat domain-containing protein</fullName>
    </recommendedName>
</protein>